<evidence type="ECO:0000313" key="2">
    <source>
        <dbReference type="Proteomes" id="UP001148737"/>
    </source>
</evidence>
<dbReference type="Proteomes" id="UP001148737">
    <property type="component" value="Unassembled WGS sequence"/>
</dbReference>
<reference evidence="1" key="1">
    <citation type="submission" date="2022-07" db="EMBL/GenBank/DDBJ databases">
        <title>Genome Sequence of Lecanicillium saksenae.</title>
        <authorList>
            <person name="Buettner E."/>
        </authorList>
    </citation>
    <scope>NUCLEOTIDE SEQUENCE</scope>
    <source>
        <strain evidence="1">VT-O1</strain>
    </source>
</reference>
<organism evidence="1 2">
    <name type="scientific">Lecanicillium saksenae</name>
    <dbReference type="NCBI Taxonomy" id="468837"/>
    <lineage>
        <taxon>Eukaryota</taxon>
        <taxon>Fungi</taxon>
        <taxon>Dikarya</taxon>
        <taxon>Ascomycota</taxon>
        <taxon>Pezizomycotina</taxon>
        <taxon>Sordariomycetes</taxon>
        <taxon>Hypocreomycetidae</taxon>
        <taxon>Hypocreales</taxon>
        <taxon>Cordycipitaceae</taxon>
        <taxon>Lecanicillium</taxon>
    </lineage>
</organism>
<accession>A0ACC1QF27</accession>
<gene>
    <name evidence="1" type="ORF">NLG97_g10480</name>
</gene>
<protein>
    <submittedName>
        <fullName evidence="1">Uncharacterized protein</fullName>
    </submittedName>
</protein>
<dbReference type="EMBL" id="JANAKD010002641">
    <property type="protein sequence ID" value="KAJ3473164.1"/>
    <property type="molecule type" value="Genomic_DNA"/>
</dbReference>
<keyword evidence="2" id="KW-1185">Reference proteome</keyword>
<comment type="caution">
    <text evidence="1">The sequence shown here is derived from an EMBL/GenBank/DDBJ whole genome shotgun (WGS) entry which is preliminary data.</text>
</comment>
<evidence type="ECO:0000313" key="1">
    <source>
        <dbReference type="EMBL" id="KAJ3473164.1"/>
    </source>
</evidence>
<proteinExistence type="predicted"/>
<sequence>MVCLAVYLGIQGQGVASKTVGMWWPIFGFVSLGFDHTVANMTFVPLGFVLGTPGLSVGLYIWKGIIPVVLGNIIGGGLFCGKSCLVGMPAHVPAHVPELASVSVYDASVPGLVPGPGRPFSGS</sequence>
<name>A0ACC1QF27_9HYPO</name>